<feature type="transmembrane region" description="Helical" evidence="6">
    <location>
        <begin position="359"/>
        <end position="384"/>
    </location>
</feature>
<dbReference type="InterPro" id="IPR011701">
    <property type="entry name" value="MFS"/>
</dbReference>
<dbReference type="InterPro" id="IPR020846">
    <property type="entry name" value="MFS_dom"/>
</dbReference>
<keyword evidence="9" id="KW-1185">Reference proteome</keyword>
<name>A0A0K8PCY1_9CHLR</name>
<dbReference type="PANTHER" id="PTHR43124">
    <property type="entry name" value="PURINE EFFLUX PUMP PBUE"/>
    <property type="match status" value="1"/>
</dbReference>
<dbReference type="EMBL" id="DF968180">
    <property type="protein sequence ID" value="GAP40005.1"/>
    <property type="molecule type" value="Genomic_DNA"/>
</dbReference>
<feature type="transmembrane region" description="Helical" evidence="6">
    <location>
        <begin position="114"/>
        <end position="133"/>
    </location>
</feature>
<dbReference type="SUPFAM" id="SSF103473">
    <property type="entry name" value="MFS general substrate transporter"/>
    <property type="match status" value="1"/>
</dbReference>
<dbReference type="AlphaFoldDB" id="A0A0K8PCY1"/>
<sequence>MKFSSESNHKITSTQLFIPLSLGLALGTLGDTILYVALPQEKILLQTGLTTGAVGLILGLNRLARLLTNHPVGTLYCYLPRRKIMIPAAFLGVIASVCYALSTNITLMIAGRVIWGLAWSGLWIGATTMTLDISTDENRGKMSGILAFTTTIGLTICSLTAGVLCDWLGFHLAMWFTVFACSLNVIVWLFFLPETITSFRSKKNQSLLPQTQAAMNTRSLFKISGFIGIPLFAQNFVYNGVIVSTTVLWLERFLGDGVKLFHTFVPIVTLAGIYSAFRILIGATSGPIAGAFTDRTGNRKTALVIMLIFGACTTFLLGLSIPILAFTGAILGSIATGAISTLVYAWAGDRFQSESASKAIGMINSMGDLGSALGPIIALNLIPLFGLPKVYSSLGLIFIAAILSILKV</sequence>
<dbReference type="GO" id="GO:0022857">
    <property type="term" value="F:transmembrane transporter activity"/>
    <property type="evidence" value="ECO:0007669"/>
    <property type="project" value="InterPro"/>
</dbReference>
<dbReference type="InterPro" id="IPR036259">
    <property type="entry name" value="MFS_trans_sf"/>
</dbReference>
<dbReference type="RefSeq" id="WP_062278895.1">
    <property type="nucleotide sequence ID" value="NZ_DF968180.1"/>
</dbReference>
<proteinExistence type="predicted"/>
<evidence type="ECO:0000256" key="1">
    <source>
        <dbReference type="ARBA" id="ARBA00004651"/>
    </source>
</evidence>
<dbReference type="PROSITE" id="PS50850">
    <property type="entry name" value="MFS"/>
    <property type="match status" value="1"/>
</dbReference>
<feature type="transmembrane region" description="Helical" evidence="6">
    <location>
        <begin position="302"/>
        <end position="323"/>
    </location>
</feature>
<feature type="transmembrane region" description="Helical" evidence="6">
    <location>
        <begin position="329"/>
        <end position="347"/>
    </location>
</feature>
<dbReference type="STRING" id="1678840.ATC1_12545"/>
<organism evidence="8">
    <name type="scientific">Flexilinea flocculi</name>
    <dbReference type="NCBI Taxonomy" id="1678840"/>
    <lineage>
        <taxon>Bacteria</taxon>
        <taxon>Bacillati</taxon>
        <taxon>Chloroflexota</taxon>
        <taxon>Anaerolineae</taxon>
        <taxon>Anaerolineales</taxon>
        <taxon>Anaerolineaceae</taxon>
        <taxon>Flexilinea</taxon>
    </lineage>
</organism>
<feature type="transmembrane region" description="Helical" evidence="6">
    <location>
        <begin position="43"/>
        <end position="63"/>
    </location>
</feature>
<evidence type="ECO:0000256" key="3">
    <source>
        <dbReference type="ARBA" id="ARBA00022692"/>
    </source>
</evidence>
<feature type="transmembrane region" description="Helical" evidence="6">
    <location>
        <begin position="170"/>
        <end position="192"/>
    </location>
</feature>
<reference evidence="8" key="1">
    <citation type="journal article" date="2015" name="Genome Announc.">
        <title>Draft Genome Sequence of Anaerolineae Strain TC1, a Novel Isolate from a Methanogenic Wastewater Treatment System.</title>
        <authorList>
            <person name="Matsuura N."/>
            <person name="Tourlousse D.M."/>
            <person name="Sun L."/>
            <person name="Toyonaga M."/>
            <person name="Kuroda K."/>
            <person name="Ohashi A."/>
            <person name="Cruz R."/>
            <person name="Yamaguchi T."/>
            <person name="Sekiguchi Y."/>
        </authorList>
    </citation>
    <scope>NUCLEOTIDE SEQUENCE [LARGE SCALE GENOMIC DNA]</scope>
    <source>
        <strain evidence="8">TC1</strain>
    </source>
</reference>
<keyword evidence="2" id="KW-1003">Cell membrane</keyword>
<evidence type="ECO:0000256" key="6">
    <source>
        <dbReference type="SAM" id="Phobius"/>
    </source>
</evidence>
<dbReference type="PANTHER" id="PTHR43124:SF3">
    <property type="entry name" value="CHLORAMPHENICOL EFFLUX PUMP RV0191"/>
    <property type="match status" value="1"/>
</dbReference>
<keyword evidence="4 6" id="KW-1133">Transmembrane helix</keyword>
<evidence type="ECO:0000313" key="9">
    <source>
        <dbReference type="Proteomes" id="UP000053370"/>
    </source>
</evidence>
<accession>A0A0K8PCY1</accession>
<keyword evidence="3 6" id="KW-0812">Transmembrane</keyword>
<keyword evidence="5 6" id="KW-0472">Membrane</keyword>
<feature type="transmembrane region" description="Helical" evidence="6">
    <location>
        <begin position="390"/>
        <end position="406"/>
    </location>
</feature>
<dbReference type="GO" id="GO:0005886">
    <property type="term" value="C:plasma membrane"/>
    <property type="evidence" value="ECO:0007669"/>
    <property type="project" value="UniProtKB-SubCell"/>
</dbReference>
<comment type="subcellular location">
    <subcellularLocation>
        <location evidence="1">Cell membrane</location>
        <topology evidence="1">Multi-pass membrane protein</topology>
    </subcellularLocation>
</comment>
<dbReference type="InterPro" id="IPR050189">
    <property type="entry name" value="MFS_Efflux_Transporters"/>
</dbReference>
<dbReference type="Pfam" id="PF07690">
    <property type="entry name" value="MFS_1"/>
    <property type="match status" value="1"/>
</dbReference>
<evidence type="ECO:0000259" key="7">
    <source>
        <dbReference type="PROSITE" id="PS50850"/>
    </source>
</evidence>
<feature type="transmembrane region" description="Helical" evidence="6">
    <location>
        <begin position="84"/>
        <end position="102"/>
    </location>
</feature>
<dbReference type="Proteomes" id="UP000053370">
    <property type="component" value="Unassembled WGS sequence"/>
</dbReference>
<evidence type="ECO:0000256" key="2">
    <source>
        <dbReference type="ARBA" id="ARBA00022475"/>
    </source>
</evidence>
<feature type="transmembrane region" description="Helical" evidence="6">
    <location>
        <begin position="225"/>
        <end position="249"/>
    </location>
</feature>
<feature type="transmembrane region" description="Helical" evidence="6">
    <location>
        <begin position="16"/>
        <end position="37"/>
    </location>
</feature>
<dbReference type="Gene3D" id="1.20.1250.20">
    <property type="entry name" value="MFS general substrate transporter like domains"/>
    <property type="match status" value="1"/>
</dbReference>
<dbReference type="OrthoDB" id="9764259at2"/>
<feature type="transmembrane region" description="Helical" evidence="6">
    <location>
        <begin position="261"/>
        <end position="281"/>
    </location>
</feature>
<evidence type="ECO:0000256" key="4">
    <source>
        <dbReference type="ARBA" id="ARBA00022989"/>
    </source>
</evidence>
<gene>
    <name evidence="8" type="ORF">ATC1_12545</name>
</gene>
<protein>
    <submittedName>
        <fullName evidence="8">Predicted arabinose efflux permease, MFS family</fullName>
    </submittedName>
</protein>
<evidence type="ECO:0000256" key="5">
    <source>
        <dbReference type="ARBA" id="ARBA00023136"/>
    </source>
</evidence>
<evidence type="ECO:0000313" key="8">
    <source>
        <dbReference type="EMBL" id="GAP40005.1"/>
    </source>
</evidence>
<feature type="domain" description="Major facilitator superfamily (MFS) profile" evidence="7">
    <location>
        <begin position="16"/>
        <end position="408"/>
    </location>
</feature>
<feature type="transmembrane region" description="Helical" evidence="6">
    <location>
        <begin position="145"/>
        <end position="164"/>
    </location>
</feature>